<keyword evidence="5 7" id="KW-0472">Membrane</keyword>
<dbReference type="SUPFAM" id="SSF49464">
    <property type="entry name" value="Carboxypeptidase regulatory domain-like"/>
    <property type="match status" value="1"/>
</dbReference>
<dbReference type="InterPro" id="IPR008969">
    <property type="entry name" value="CarboxyPept-like_regulatory"/>
</dbReference>
<evidence type="ECO:0000256" key="2">
    <source>
        <dbReference type="ARBA" id="ARBA00022448"/>
    </source>
</evidence>
<reference evidence="10 11" key="1">
    <citation type="submission" date="2019-03" db="EMBL/GenBank/DDBJ databases">
        <title>Genomic Encyclopedia of Archaeal and Bacterial Type Strains, Phase II (KMG-II): from individual species to whole genera.</title>
        <authorList>
            <person name="Goeker M."/>
        </authorList>
    </citation>
    <scope>NUCLEOTIDE SEQUENCE [LARGE SCALE GENOMIC DNA]</scope>
    <source>
        <strain evidence="10 11">DSM 19035</strain>
    </source>
</reference>
<keyword evidence="3 7" id="KW-1134">Transmembrane beta strand</keyword>
<evidence type="ECO:0000256" key="1">
    <source>
        <dbReference type="ARBA" id="ARBA00004571"/>
    </source>
</evidence>
<evidence type="ECO:0000259" key="9">
    <source>
        <dbReference type="Pfam" id="PF07715"/>
    </source>
</evidence>
<dbReference type="GO" id="GO:0009279">
    <property type="term" value="C:cell outer membrane"/>
    <property type="evidence" value="ECO:0007669"/>
    <property type="project" value="UniProtKB-SubCell"/>
</dbReference>
<dbReference type="PROSITE" id="PS52016">
    <property type="entry name" value="TONB_DEPENDENT_REC_3"/>
    <property type="match status" value="1"/>
</dbReference>
<evidence type="ECO:0000256" key="6">
    <source>
        <dbReference type="ARBA" id="ARBA00023237"/>
    </source>
</evidence>
<dbReference type="Gene3D" id="2.170.130.10">
    <property type="entry name" value="TonB-dependent receptor, plug domain"/>
    <property type="match status" value="1"/>
</dbReference>
<dbReference type="Gene3D" id="2.60.40.1120">
    <property type="entry name" value="Carboxypeptidase-like, regulatory domain"/>
    <property type="match status" value="1"/>
</dbReference>
<protein>
    <submittedName>
        <fullName evidence="10">TonB-linked SusC/RagA family outer membrane protein</fullName>
    </submittedName>
</protein>
<feature type="domain" description="TonB-dependent receptor plug" evidence="9">
    <location>
        <begin position="116"/>
        <end position="220"/>
    </location>
</feature>
<comment type="similarity">
    <text evidence="7">Belongs to the TonB-dependent receptor family.</text>
</comment>
<dbReference type="InterPro" id="IPR023996">
    <property type="entry name" value="TonB-dep_OMP_SusC/RagA"/>
</dbReference>
<keyword evidence="8" id="KW-0732">Signal</keyword>
<dbReference type="InterPro" id="IPR039426">
    <property type="entry name" value="TonB-dep_rcpt-like"/>
</dbReference>
<dbReference type="InterPro" id="IPR023997">
    <property type="entry name" value="TonB-dep_OMP_SusC/RagA_CS"/>
</dbReference>
<evidence type="ECO:0000256" key="3">
    <source>
        <dbReference type="ARBA" id="ARBA00022452"/>
    </source>
</evidence>
<dbReference type="Gene3D" id="2.40.170.20">
    <property type="entry name" value="TonB-dependent receptor, beta-barrel domain"/>
    <property type="match status" value="1"/>
</dbReference>
<keyword evidence="2 7" id="KW-0813">Transport</keyword>
<keyword evidence="4 7" id="KW-0812">Transmembrane</keyword>
<accession>A0A4R6SU31</accession>
<dbReference type="Proteomes" id="UP000295620">
    <property type="component" value="Unassembled WGS sequence"/>
</dbReference>
<gene>
    <name evidence="10" type="ORF">ATK78_4162</name>
</gene>
<feature type="signal peptide" evidence="8">
    <location>
        <begin position="1"/>
        <end position="20"/>
    </location>
</feature>
<dbReference type="NCBIfam" id="TIGR04056">
    <property type="entry name" value="OMP_RagA_SusC"/>
    <property type="match status" value="1"/>
</dbReference>
<dbReference type="Pfam" id="PF07715">
    <property type="entry name" value="Plug"/>
    <property type="match status" value="1"/>
</dbReference>
<dbReference type="InterPro" id="IPR012910">
    <property type="entry name" value="Plug_dom"/>
</dbReference>
<evidence type="ECO:0000313" key="10">
    <source>
        <dbReference type="EMBL" id="TDQ07146.1"/>
    </source>
</evidence>
<keyword evidence="11" id="KW-1185">Reference proteome</keyword>
<sequence length="1002" mass="110368">MIRKLTFLVMLVLSHHLLLAQSSQMIKGRIIDNTGSPLVGATVFLTVEKKAVATDVKGDFSIASNDPNNRLRITFVGYKTQEVGLDAFKNTGTVALQNDGNNLDEMIIVGYGTAAKKDLTGAVSTLSGDLITERKTTRVTQALQGAIPGVQVTRNAGTPGASGTILIRGITTLGVNDPLVIIDGVPGSIDNLNPDNVESISVLKDAASSAIYGSRAAAGVILIATKRAKDGQSELTYSVDFGLQKPITMPKFVDAPTYMALFNELKVNDGATPIYDAATIANYAALSAASPDLYPNTDWQDGYFKKDAFLQRHDLNFTVGTRNVKTKVIAGYINQGGLEPNRSFNRYSFRVNNDLRFNDKLSGNVDFSYYRAQSLSATTSDISLVRQLPAIYDDYYSDGRYAPGKDGANPIANNRTGGRNNVRNNQFSARMQLNYEPLSGLKFSGIFAPQIGFLNSSVFSQIVSYTSLQDPSVVVNRFNNTNSLTQSQAYNQALNAQFLANYNITVADDHSFTALLGYESNDFRDENSSAFRDGYVLPDYQVIDAGAKLNATNSGNASESALRSFFGRINYSYKGKYLLQANARYDGSSRFAPSNRWGFFPSLSAGWVVSEESIFKDKLPFSFLKIRGSWGRNGNQQIGNYSYQSLINLNTILFYNSAGQVVPATGGNQLNYAVKDITWETKQDFDIGLDMAFFGNRLSATADYFNKTTFDILLNLPIPLNTGLLATPQNGGKMLNKGWELQVGWSDKIGSDWKYSFSANVSDYTNKIVDLKGTSTLGSLALLERQPYNVWYGYRNLGYFRDADDVAASAKLTGAEKPGDVKYADLDGDGKITADKDQVPLGNSLPRYLFGGQGNVKYKNFDLGFSFQGIGKQRSRLSGFMIQPFDSNFGNVNTYYLDNYWTPSRPDAKYPRLSYNNKNINYDQSSDFWFFNGAYLRIKDITLGYTFEPTLLKRVGIKNARLFVSATDVFTLSHYPQGWDPEGTQGNNPLVVTYYSGLSVTF</sequence>
<organism evidence="10 11">
    <name type="scientific">Pedobacter metabolipauper</name>
    <dbReference type="NCBI Taxonomy" id="425513"/>
    <lineage>
        <taxon>Bacteria</taxon>
        <taxon>Pseudomonadati</taxon>
        <taxon>Bacteroidota</taxon>
        <taxon>Sphingobacteriia</taxon>
        <taxon>Sphingobacteriales</taxon>
        <taxon>Sphingobacteriaceae</taxon>
        <taxon>Pedobacter</taxon>
    </lineage>
</organism>
<dbReference type="OrthoDB" id="899266at2"/>
<evidence type="ECO:0000256" key="7">
    <source>
        <dbReference type="PROSITE-ProRule" id="PRU01360"/>
    </source>
</evidence>
<dbReference type="InterPro" id="IPR037066">
    <property type="entry name" value="Plug_dom_sf"/>
</dbReference>
<feature type="chain" id="PRO_5020756912" evidence="8">
    <location>
        <begin position="21"/>
        <end position="1002"/>
    </location>
</feature>
<evidence type="ECO:0000256" key="4">
    <source>
        <dbReference type="ARBA" id="ARBA00022692"/>
    </source>
</evidence>
<dbReference type="AlphaFoldDB" id="A0A4R6SU31"/>
<proteinExistence type="inferred from homology"/>
<evidence type="ECO:0000313" key="11">
    <source>
        <dbReference type="Proteomes" id="UP000295620"/>
    </source>
</evidence>
<comment type="subcellular location">
    <subcellularLocation>
        <location evidence="1 7">Cell outer membrane</location>
        <topology evidence="1 7">Multi-pass membrane protein</topology>
    </subcellularLocation>
</comment>
<keyword evidence="6 7" id="KW-0998">Cell outer membrane</keyword>
<evidence type="ECO:0000256" key="8">
    <source>
        <dbReference type="SAM" id="SignalP"/>
    </source>
</evidence>
<comment type="caution">
    <text evidence="10">The sequence shown here is derived from an EMBL/GenBank/DDBJ whole genome shotgun (WGS) entry which is preliminary data.</text>
</comment>
<dbReference type="InterPro" id="IPR036942">
    <property type="entry name" value="Beta-barrel_TonB_sf"/>
</dbReference>
<dbReference type="NCBIfam" id="TIGR04057">
    <property type="entry name" value="SusC_RagA_signa"/>
    <property type="match status" value="1"/>
</dbReference>
<dbReference type="Pfam" id="PF13715">
    <property type="entry name" value="CarbopepD_reg_2"/>
    <property type="match status" value="1"/>
</dbReference>
<evidence type="ECO:0000256" key="5">
    <source>
        <dbReference type="ARBA" id="ARBA00023136"/>
    </source>
</evidence>
<name>A0A4R6SU31_9SPHI</name>
<dbReference type="SUPFAM" id="SSF56935">
    <property type="entry name" value="Porins"/>
    <property type="match status" value="1"/>
</dbReference>
<dbReference type="EMBL" id="SNYC01000007">
    <property type="protein sequence ID" value="TDQ07146.1"/>
    <property type="molecule type" value="Genomic_DNA"/>
</dbReference>